<dbReference type="InterPro" id="IPR036409">
    <property type="entry name" value="Aldolase_II/adducin_N_sf"/>
</dbReference>
<protein>
    <submittedName>
        <fullName evidence="4">7-alpha-hydroxysteroid dehydrogenase</fullName>
        <ecNumber evidence="4">1.1.1.159</ecNumber>
    </submittedName>
</protein>
<dbReference type="NCBIfam" id="NF006192">
    <property type="entry name" value="PRK08324.1-6"/>
    <property type="match status" value="1"/>
</dbReference>
<dbReference type="EC" id="1.1.1.159" evidence="4"/>
<proteinExistence type="inferred from homology"/>
<dbReference type="SUPFAM" id="SSF51735">
    <property type="entry name" value="NAD(P)-binding Rossmann-fold domains"/>
    <property type="match status" value="1"/>
</dbReference>
<evidence type="ECO:0000259" key="3">
    <source>
        <dbReference type="SMART" id="SM01007"/>
    </source>
</evidence>
<sequence>MIENWYRAEDAQRWRSEAGNDPADQELGERVYTSRLIGQNPDLLMHGGGNTSVKVERPDLFGDPQRVLHVKGSGWDLDVIEAPGLPAVWLDPLMKLRALERLSDEDMVNVQRSNLLDSSSPNPSVETLLHAFLPHKYVDHTHATPFLILANLPNAADICREIFGDRLGIVPYIMPGFGLARKAAEVFDENPKVEGLLLLQHGHFTFGGTAKESYDRIVTHTNEVAAYFGLKEVTPIGVREPAENLDVLPMLRGVIAEVNAARDAPMPVFDLRNGSAVMDFFHRTDIEALAMRGMASPDHVLRTKGFPLVLRSEDLTGDRARLKARVEEFADTYRAYFDRQAPQAAEPKTLLTPDPKHAWIEGVGIVGMGPNAKAAAAAADLAEQNLRVRAVGEDAGGFHPLGEKDRFDCEYWSLEQAKLGKGTPPPFQGKIVIVTGGAGAIGLATARAFADGGASILLVDRDDAALTQARATLGRWHATHVCDITQEGAADAAMKAAIHRFGGVDILVSNAGSATGGALLNLDDRDFRAAFELNFFAHKAFALSAARAMRTQQRGGQILFNISKQAINPGKDMGAYGTPKAATMFLLRQLTLELAGMGIRVNGVNADRIRSGLLTDDFIQERAAARHVTEEEYMGGNLLGREVEATHVADAFVALAKLARTTGHVVTVDGGNTEAELR</sequence>
<accession>A0A1X7BM48</accession>
<dbReference type="OrthoDB" id="9774430at2"/>
<dbReference type="Gene3D" id="3.40.225.10">
    <property type="entry name" value="Class II aldolase/adducin N-terminal domain"/>
    <property type="match status" value="1"/>
</dbReference>
<dbReference type="InterPro" id="IPR002347">
    <property type="entry name" value="SDR_fam"/>
</dbReference>
<evidence type="ECO:0000256" key="2">
    <source>
        <dbReference type="ARBA" id="ARBA00023002"/>
    </source>
</evidence>
<dbReference type="Proteomes" id="UP000193224">
    <property type="component" value="Unassembled WGS sequence"/>
</dbReference>
<dbReference type="InterPro" id="IPR036291">
    <property type="entry name" value="NAD(P)-bd_dom_sf"/>
</dbReference>
<dbReference type="PANTHER" id="PTHR43669">
    <property type="entry name" value="5-KETO-D-GLUCONATE 5-REDUCTASE"/>
    <property type="match status" value="1"/>
</dbReference>
<keyword evidence="5" id="KW-1185">Reference proteome</keyword>
<organism evidence="4 5">
    <name type="scientific">Roseovarius aestuarii</name>
    <dbReference type="NCBI Taxonomy" id="475083"/>
    <lineage>
        <taxon>Bacteria</taxon>
        <taxon>Pseudomonadati</taxon>
        <taxon>Pseudomonadota</taxon>
        <taxon>Alphaproteobacteria</taxon>
        <taxon>Rhodobacterales</taxon>
        <taxon>Roseobacteraceae</taxon>
        <taxon>Roseovarius</taxon>
    </lineage>
</organism>
<dbReference type="RefSeq" id="WP_085798622.1">
    <property type="nucleotide sequence ID" value="NZ_FWXB01000001.1"/>
</dbReference>
<evidence type="ECO:0000313" key="4">
    <source>
        <dbReference type="EMBL" id="SMC10683.1"/>
    </source>
</evidence>
<gene>
    <name evidence="4" type="primary">hdhA</name>
    <name evidence="4" type="ORF">ROA7745_00490</name>
</gene>
<dbReference type="AlphaFoldDB" id="A0A1X7BM48"/>
<dbReference type="Gene3D" id="3.40.50.720">
    <property type="entry name" value="NAD(P)-binding Rossmann-like Domain"/>
    <property type="match status" value="1"/>
</dbReference>
<dbReference type="GO" id="GO:0008709">
    <property type="term" value="F:cholate 7-alpha-dehydrogenase (NAD+) activity"/>
    <property type="evidence" value="ECO:0007669"/>
    <property type="project" value="UniProtKB-EC"/>
</dbReference>
<dbReference type="Pfam" id="PF00596">
    <property type="entry name" value="Aldolase_II"/>
    <property type="match status" value="1"/>
</dbReference>
<reference evidence="4 5" key="1">
    <citation type="submission" date="2017-03" db="EMBL/GenBank/DDBJ databases">
        <authorList>
            <person name="Afonso C.L."/>
            <person name="Miller P.J."/>
            <person name="Scott M.A."/>
            <person name="Spackman E."/>
            <person name="Goraichik I."/>
            <person name="Dimitrov K.M."/>
            <person name="Suarez D.L."/>
            <person name="Swayne D.E."/>
        </authorList>
    </citation>
    <scope>NUCLEOTIDE SEQUENCE [LARGE SCALE GENOMIC DNA]</scope>
    <source>
        <strain evidence="4 5">CECT 7745</strain>
    </source>
</reference>
<name>A0A1X7BM48_9RHOB</name>
<evidence type="ECO:0000313" key="5">
    <source>
        <dbReference type="Proteomes" id="UP000193224"/>
    </source>
</evidence>
<feature type="domain" description="Class II aldolase/adducin N-terminal" evidence="3">
    <location>
        <begin position="29"/>
        <end position="228"/>
    </location>
</feature>
<dbReference type="EMBL" id="FWXB01000001">
    <property type="protein sequence ID" value="SMC10683.1"/>
    <property type="molecule type" value="Genomic_DNA"/>
</dbReference>
<dbReference type="Pfam" id="PF00106">
    <property type="entry name" value="adh_short"/>
    <property type="match status" value="1"/>
</dbReference>
<keyword evidence="2 4" id="KW-0560">Oxidoreductase</keyword>
<dbReference type="PRINTS" id="PR00081">
    <property type="entry name" value="GDHRDH"/>
</dbReference>
<dbReference type="SMART" id="SM01007">
    <property type="entry name" value="Aldolase_II"/>
    <property type="match status" value="1"/>
</dbReference>
<evidence type="ECO:0000256" key="1">
    <source>
        <dbReference type="ARBA" id="ARBA00006484"/>
    </source>
</evidence>
<dbReference type="InterPro" id="IPR001303">
    <property type="entry name" value="Aldolase_II/adducin_N"/>
</dbReference>
<comment type="similarity">
    <text evidence="1">Belongs to the short-chain dehydrogenases/reductases (SDR) family.</text>
</comment>
<dbReference type="SUPFAM" id="SSF53639">
    <property type="entry name" value="AraD/HMP-PK domain-like"/>
    <property type="match status" value="1"/>
</dbReference>
<dbReference type="PANTHER" id="PTHR43669:SF3">
    <property type="entry name" value="ALCOHOL DEHYDROGENASE, PUTATIVE (AFU_ORTHOLOGUE AFUA_3G03445)-RELATED"/>
    <property type="match status" value="1"/>
</dbReference>